<dbReference type="Gene3D" id="1.20.5.170">
    <property type="match status" value="1"/>
</dbReference>
<accession>A0AAD7V089</accession>
<feature type="compositionally biased region" description="Low complexity" evidence="4">
    <location>
        <begin position="41"/>
        <end position="52"/>
    </location>
</feature>
<dbReference type="SMART" id="SM00338">
    <property type="entry name" value="BRLZ"/>
    <property type="match status" value="1"/>
</dbReference>
<feature type="compositionally biased region" description="Low complexity" evidence="4">
    <location>
        <begin position="178"/>
        <end position="198"/>
    </location>
</feature>
<keyword evidence="7" id="KW-1185">Reference proteome</keyword>
<protein>
    <recommendedName>
        <fullName evidence="5">BZIP domain-containing protein</fullName>
    </recommendedName>
</protein>
<keyword evidence="2" id="KW-0539">Nucleus</keyword>
<dbReference type="CDD" id="cd14688">
    <property type="entry name" value="bZIP_YAP"/>
    <property type="match status" value="1"/>
</dbReference>
<dbReference type="GO" id="GO:0000976">
    <property type="term" value="F:transcription cis-regulatory region binding"/>
    <property type="evidence" value="ECO:0007669"/>
    <property type="project" value="InterPro"/>
</dbReference>
<evidence type="ECO:0000256" key="3">
    <source>
        <dbReference type="SAM" id="Coils"/>
    </source>
</evidence>
<feature type="region of interest" description="Disordered" evidence="4">
    <location>
        <begin position="170"/>
        <end position="198"/>
    </location>
</feature>
<evidence type="ECO:0000256" key="1">
    <source>
        <dbReference type="ARBA" id="ARBA00004123"/>
    </source>
</evidence>
<dbReference type="PANTHER" id="PTHR40621">
    <property type="entry name" value="TRANSCRIPTION FACTOR KAPC-RELATED"/>
    <property type="match status" value="1"/>
</dbReference>
<dbReference type="InterPro" id="IPR050936">
    <property type="entry name" value="AP-1-like"/>
</dbReference>
<dbReference type="EMBL" id="JARTCD010000036">
    <property type="protein sequence ID" value="KAJ8656898.1"/>
    <property type="molecule type" value="Genomic_DNA"/>
</dbReference>
<dbReference type="GO" id="GO:0001228">
    <property type="term" value="F:DNA-binding transcription activator activity, RNA polymerase II-specific"/>
    <property type="evidence" value="ECO:0007669"/>
    <property type="project" value="TreeGrafter"/>
</dbReference>
<sequence length="608" mass="69283">MTEIAFEHFDPAIELCSVDENGRLVRPRKKPGRKPNPPSPAQRKAQNRAAQRAFRERKRREMKDAEFKVQRALCARDEAVREAKKLRRRVKQLEFENNFLRGHVLSLKMACYANRVDVDNYVHRGTRDYLGNEKMQKSAARGIPANLEFFLDHDYHVIYLQDDYIPPSIDNNSSTTHSPEPSSIGSASSPSSINTTSAPSSCSFNPFEALLLSPKLLARGQHAMPGSFDDMSDPTMMEPLPPLDLTQTVSVLAPQLHQLQQAYNGQLVDPSIIQGLVHTQMVSGLMDQITKPDFTIDQIPPELAALIPSEWRSSLHDYSARTPSLHTQTNNKPPSEEIAEIWDQLLNQQPLPPTKKSRCTIGPDGERTYPPMTPIEFVEELRLIPRKDKKFLTMFEPTELQRKVPHDLRIDVIPGADMRDQMILFQDFYDANELFSFLLDSAMFMGGSIGNQDHWFVPPSFLRKYWFLCPSKVPDRVDNCVEIVFYLGERMREMMMTRQQLYMERERYPNYFPSITPPSNKANIEEIHNQDSPNNNDMLIDPPPPPLSAASPDGDNQYQDETDEDTGDTETDSNSDTRSIPVTDDMPLANALNIMETMPRFTSIGTLR</sequence>
<feature type="region of interest" description="Disordered" evidence="4">
    <location>
        <begin position="20"/>
        <end position="62"/>
    </location>
</feature>
<proteinExistence type="predicted"/>
<evidence type="ECO:0000256" key="2">
    <source>
        <dbReference type="ARBA" id="ARBA00023242"/>
    </source>
</evidence>
<dbReference type="AlphaFoldDB" id="A0AAD7V089"/>
<reference evidence="6 7" key="1">
    <citation type="submission" date="2023-03" db="EMBL/GenBank/DDBJ databases">
        <title>Genome sequence of Lichtheimia ornata CBS 291.66.</title>
        <authorList>
            <person name="Mohabir J.T."/>
            <person name="Shea T.P."/>
            <person name="Kurbessoian T."/>
            <person name="Berby B."/>
            <person name="Fontaine J."/>
            <person name="Livny J."/>
            <person name="Gnirke A."/>
            <person name="Stajich J.E."/>
            <person name="Cuomo C.A."/>
        </authorList>
    </citation>
    <scope>NUCLEOTIDE SEQUENCE [LARGE SCALE GENOMIC DNA]</scope>
    <source>
        <strain evidence="6">CBS 291.66</strain>
    </source>
</reference>
<dbReference type="GO" id="GO:0090575">
    <property type="term" value="C:RNA polymerase II transcription regulator complex"/>
    <property type="evidence" value="ECO:0007669"/>
    <property type="project" value="TreeGrafter"/>
</dbReference>
<dbReference type="RefSeq" id="XP_058341811.1">
    <property type="nucleotide sequence ID" value="XM_058487511.1"/>
</dbReference>
<evidence type="ECO:0000259" key="5">
    <source>
        <dbReference type="PROSITE" id="PS00036"/>
    </source>
</evidence>
<dbReference type="InterPro" id="IPR046347">
    <property type="entry name" value="bZIP_sf"/>
</dbReference>
<dbReference type="PANTHER" id="PTHR40621:SF6">
    <property type="entry name" value="AP-1-LIKE TRANSCRIPTION FACTOR YAP1-RELATED"/>
    <property type="match status" value="1"/>
</dbReference>
<dbReference type="PROSITE" id="PS00036">
    <property type="entry name" value="BZIP_BASIC"/>
    <property type="match status" value="1"/>
</dbReference>
<feature type="compositionally biased region" description="Acidic residues" evidence="4">
    <location>
        <begin position="558"/>
        <end position="573"/>
    </location>
</feature>
<feature type="domain" description="BZIP" evidence="5">
    <location>
        <begin position="43"/>
        <end position="57"/>
    </location>
</feature>
<evidence type="ECO:0000313" key="6">
    <source>
        <dbReference type="EMBL" id="KAJ8656898.1"/>
    </source>
</evidence>
<dbReference type="GeneID" id="83214904"/>
<gene>
    <name evidence="6" type="ORF">O0I10_007495</name>
</gene>
<comment type="caution">
    <text evidence="6">The sequence shown here is derived from an EMBL/GenBank/DDBJ whole genome shotgun (WGS) entry which is preliminary data.</text>
</comment>
<dbReference type="Proteomes" id="UP001234581">
    <property type="component" value="Unassembled WGS sequence"/>
</dbReference>
<feature type="coiled-coil region" evidence="3">
    <location>
        <begin position="69"/>
        <end position="103"/>
    </location>
</feature>
<comment type="subcellular location">
    <subcellularLocation>
        <location evidence="1">Nucleus</location>
    </subcellularLocation>
</comment>
<organism evidence="6 7">
    <name type="scientific">Lichtheimia ornata</name>
    <dbReference type="NCBI Taxonomy" id="688661"/>
    <lineage>
        <taxon>Eukaryota</taxon>
        <taxon>Fungi</taxon>
        <taxon>Fungi incertae sedis</taxon>
        <taxon>Mucoromycota</taxon>
        <taxon>Mucoromycotina</taxon>
        <taxon>Mucoromycetes</taxon>
        <taxon>Mucorales</taxon>
        <taxon>Lichtheimiaceae</taxon>
        <taxon>Lichtheimia</taxon>
    </lineage>
</organism>
<dbReference type="InterPro" id="IPR004827">
    <property type="entry name" value="bZIP"/>
</dbReference>
<dbReference type="SUPFAM" id="SSF57959">
    <property type="entry name" value="Leucine zipper domain"/>
    <property type="match status" value="1"/>
</dbReference>
<evidence type="ECO:0000313" key="7">
    <source>
        <dbReference type="Proteomes" id="UP001234581"/>
    </source>
</evidence>
<evidence type="ECO:0000256" key="4">
    <source>
        <dbReference type="SAM" id="MobiDB-lite"/>
    </source>
</evidence>
<name>A0AAD7V089_9FUNG</name>
<keyword evidence="3" id="KW-0175">Coiled coil</keyword>
<feature type="region of interest" description="Disordered" evidence="4">
    <location>
        <begin position="513"/>
        <end position="585"/>
    </location>
</feature>